<gene>
    <name evidence="3" type="ORF">PKOR_21405</name>
</gene>
<dbReference type="HOGENOM" id="CLU_005821_0_0_10"/>
<dbReference type="NCBIfam" id="TIGR04183">
    <property type="entry name" value="Por_Secre_tail"/>
    <property type="match status" value="1"/>
</dbReference>
<dbReference type="Gene3D" id="3.20.20.80">
    <property type="entry name" value="Glycosidases"/>
    <property type="match status" value="1"/>
</dbReference>
<keyword evidence="4" id="KW-1185">Reference proteome</keyword>
<dbReference type="InterPro" id="IPR017853">
    <property type="entry name" value="GH"/>
</dbReference>
<dbReference type="PANTHER" id="PTHR43002">
    <property type="entry name" value="GLYCOGEN DEBRANCHING ENZYME"/>
    <property type="match status" value="1"/>
</dbReference>
<sequence length="926" mass="104643">MLFLFALQVQAQIVTTNPAFPTADEEVTLIFDLTKAKDSRAKGLLGKTSDVYLWAGAGTTEEGQAFEYQPTGQTSWSAPFEPGRMTSLGNDKWQITLVPREYFGVPAGMPIRKLGLLLKNGNGTAQTEDIVIGIYEDELTVVFQRPEQNFFFAEAGSQIQIETASSEAAALRLLQDGVELKSVANGQSLSYTLTASQVRGSRHEVMIEATSGDEVATDAFEYFVEPEPRVAALPAGMQDGINYVDEDEVVLVLYAPHKEHVYVIGEFNGWQLSQGYLMNRTPDGERYWLRLAGLPAGQEVAYQYYVDGEIAVADPYTEKILDPNNDQYLTDANYPNLKPYPQGASGIVSILQTEQPAYTWKVTDFERPDVDQLVIYELLIRDFVETRNYKTLTDTLSYFKRLGINAIQLMPVMEFSGTESWGYNPIFYFAPDKAYGTEEDLKAFIDACHQNGIAVILDVVLNQADYEFPYVKLYWDGDKPSANSPYFNQEATHPFNVFFDFNHDSPATKALVQRVSSYWLEEYKVDGFRFDLSKGFTQNTTGNDVNAWSAYDADRVATWKRIYDEIRSTDETAYVILEHFADNREEKELANYGMLFWGNANYDFRQLGKGQNANPEWMAYTAREWEQPHVVGYLESHDEERFVYDLMQNGRSSGSYSTRNEVTALNRAKLAAAFALAIPGPKMIWQFGELGYDISIEENGRTGNKPILWSYQNDPERAKLYQVYAELIKLKTSQPVFGTESFNLDLDNIVKRITLTGEQMQVFLIGNFDVQQQSQNANFPGAGTWYDYFTGRELHVTNPHAVIVLQPGEFRLYTSQKLEEPVPNLLPWSHVVLSAEDVLSNGNTVKVYPNPAPAAVTVKVESTYRGIVQLHVLDITGRTVKRISLTKAQEVLQHQLPLQGMANGLYYLQVVAGDQRYVEKLVKMEK</sequence>
<accession>A0A0E3UZB9</accession>
<evidence type="ECO:0000259" key="2">
    <source>
        <dbReference type="SMART" id="SM00642"/>
    </source>
</evidence>
<dbReference type="AlphaFoldDB" id="A0A0E3UZB9"/>
<dbReference type="InterPro" id="IPR013783">
    <property type="entry name" value="Ig-like_fold"/>
</dbReference>
<dbReference type="GO" id="GO:0005975">
    <property type="term" value="P:carbohydrate metabolic process"/>
    <property type="evidence" value="ECO:0007669"/>
    <property type="project" value="InterPro"/>
</dbReference>
<organism evidence="3 4">
    <name type="scientific">Pontibacter korlensis</name>
    <dbReference type="NCBI Taxonomy" id="400092"/>
    <lineage>
        <taxon>Bacteria</taxon>
        <taxon>Pseudomonadati</taxon>
        <taxon>Bacteroidota</taxon>
        <taxon>Cytophagia</taxon>
        <taxon>Cytophagales</taxon>
        <taxon>Hymenobacteraceae</taxon>
        <taxon>Pontibacter</taxon>
    </lineage>
</organism>
<dbReference type="Pfam" id="PF18962">
    <property type="entry name" value="Por_Secre_tail"/>
    <property type="match status" value="1"/>
</dbReference>
<dbReference type="STRING" id="400092.PKOR_21405"/>
<reference evidence="3 4" key="1">
    <citation type="journal article" date="2015" name="Sci. Rep.">
        <title>Unraveling adaptation of Pontibacter korlensis to radiation and infertility in desert through complete genome and comparative transcriptomic analysis.</title>
        <authorList>
            <person name="Dai J."/>
            <person name="Dai W."/>
            <person name="Qiu C."/>
            <person name="Yang Z."/>
            <person name="Zhang Y."/>
            <person name="Zhou M."/>
            <person name="Zhang L."/>
            <person name="Fang C."/>
            <person name="Gao Q."/>
            <person name="Yang Q."/>
            <person name="Li X."/>
            <person name="Wang Z."/>
            <person name="Wang Z."/>
            <person name="Jia Z."/>
            <person name="Chen X."/>
        </authorList>
    </citation>
    <scope>NUCLEOTIDE SEQUENCE [LARGE SCALE GENOMIC DNA]</scope>
    <source>
        <strain evidence="3 4">X14-1T</strain>
    </source>
</reference>
<name>A0A0E3UZB9_9BACT</name>
<dbReference type="SMART" id="SM00642">
    <property type="entry name" value="Aamy"/>
    <property type="match status" value="1"/>
</dbReference>
<dbReference type="InterPro" id="IPR014756">
    <property type="entry name" value="Ig_E-set"/>
</dbReference>
<dbReference type="SUPFAM" id="SSF81296">
    <property type="entry name" value="E set domains"/>
    <property type="match status" value="1"/>
</dbReference>
<dbReference type="InterPro" id="IPR032522">
    <property type="entry name" value="DUF4961"/>
</dbReference>
<dbReference type="CDD" id="cd11350">
    <property type="entry name" value="AmyAc_4"/>
    <property type="match status" value="1"/>
</dbReference>
<dbReference type="Proteomes" id="UP000033109">
    <property type="component" value="Chromosome"/>
</dbReference>
<dbReference type="KEGG" id="pko:PKOR_21405"/>
<evidence type="ECO:0000256" key="1">
    <source>
        <dbReference type="ARBA" id="ARBA00008061"/>
    </source>
</evidence>
<dbReference type="PATRIC" id="fig|400092.3.peg.4706"/>
<dbReference type="Pfam" id="PF00128">
    <property type="entry name" value="Alpha-amylase"/>
    <property type="match status" value="2"/>
</dbReference>
<protein>
    <submittedName>
        <fullName evidence="3">Alpha-amylase</fullName>
    </submittedName>
</protein>
<proteinExistence type="inferred from homology"/>
<evidence type="ECO:0000313" key="4">
    <source>
        <dbReference type="Proteomes" id="UP000033109"/>
    </source>
</evidence>
<dbReference type="InterPro" id="IPR006047">
    <property type="entry name" value="GH13_cat_dom"/>
</dbReference>
<comment type="similarity">
    <text evidence="1">Belongs to the glycosyl hydrolase 13 family.</text>
</comment>
<dbReference type="Gene3D" id="2.60.40.10">
    <property type="entry name" value="Immunoglobulins"/>
    <property type="match status" value="1"/>
</dbReference>
<evidence type="ECO:0000313" key="3">
    <source>
        <dbReference type="EMBL" id="AKD05887.1"/>
    </source>
</evidence>
<dbReference type="EMBL" id="CP009621">
    <property type="protein sequence ID" value="AKD05887.1"/>
    <property type="molecule type" value="Genomic_DNA"/>
</dbReference>
<dbReference type="Pfam" id="PF16328">
    <property type="entry name" value="DUF4961"/>
    <property type="match status" value="1"/>
</dbReference>
<dbReference type="InterPro" id="IPR026444">
    <property type="entry name" value="Secre_tail"/>
</dbReference>
<dbReference type="SUPFAM" id="SSF51445">
    <property type="entry name" value="(Trans)glycosidases"/>
    <property type="match status" value="1"/>
</dbReference>
<feature type="domain" description="Glycosyl hydrolase family 13 catalytic" evidence="2">
    <location>
        <begin position="377"/>
        <end position="731"/>
    </location>
</feature>